<dbReference type="AlphaFoldDB" id="A0A2A4YZ75"/>
<dbReference type="EMBL" id="NVUS01000013">
    <property type="protein sequence ID" value="PCJ00057.1"/>
    <property type="molecule type" value="Genomic_DNA"/>
</dbReference>
<name>A0A2A4YZ75_9PROT</name>
<evidence type="ECO:0000256" key="1">
    <source>
        <dbReference type="ARBA" id="ARBA00005612"/>
    </source>
</evidence>
<dbReference type="Gene3D" id="3.40.1080.10">
    <property type="entry name" value="Glutaconate Coenzyme A-transferase"/>
    <property type="match status" value="1"/>
</dbReference>
<dbReference type="PROSITE" id="PS01273">
    <property type="entry name" value="COA_TRANSF_1"/>
    <property type="match status" value="1"/>
</dbReference>
<dbReference type="SMART" id="SM00882">
    <property type="entry name" value="CoA_trans"/>
    <property type="match status" value="1"/>
</dbReference>
<dbReference type="PANTHER" id="PTHR13707">
    <property type="entry name" value="KETOACID-COENZYME A TRANSFERASE"/>
    <property type="match status" value="1"/>
</dbReference>
<evidence type="ECO:0000256" key="2">
    <source>
        <dbReference type="ARBA" id="ARBA00022679"/>
    </source>
</evidence>
<proteinExistence type="inferred from homology"/>
<accession>A0A2A4YZ75</accession>
<dbReference type="PANTHER" id="PTHR13707:SF60">
    <property type="entry name" value="ACETATE COA-TRANSFERASE SUBUNIT ALPHA"/>
    <property type="match status" value="1"/>
</dbReference>
<protein>
    <submittedName>
        <fullName evidence="3">3-oxoadipate CoA-transferase</fullName>
    </submittedName>
</protein>
<dbReference type="Pfam" id="PF01144">
    <property type="entry name" value="CoA_trans"/>
    <property type="match status" value="1"/>
</dbReference>
<dbReference type="InterPro" id="IPR004165">
    <property type="entry name" value="CoA_trans_fam_I"/>
</dbReference>
<reference key="1">
    <citation type="submission" date="2017-08" db="EMBL/GenBank/DDBJ databases">
        <title>A dynamic microbial community with high functional redundancy inhabits the cold, oxic subseafloor aquifer.</title>
        <authorList>
            <person name="Tully B.J."/>
            <person name="Wheat C.G."/>
            <person name="Glazer B.T."/>
            <person name="Huber J.A."/>
        </authorList>
    </citation>
    <scope>NUCLEOTIDE SEQUENCE [LARGE SCALE GENOMIC DNA]</scope>
</reference>
<sequence length="226" mass="24090">MIDKFVSIADAFEGVADGSTILIGGFGASGEPTQLIDALVEHGAKDLTMVANGAGAGGDFGISRLLEHRRVRKVICSFPGRKALVFAELHKAGELELEIVPQGTIAERIRAGGAGIPAFYTATGVGTLLTEGKPTEVFDGVTYVLERAIKADLALIEAWNGDRWGNLTYRTTGRNFNPIMAMAATLTVAQVQHKVELGDLDPETIITPSVFVNRLVHIPHGNPPKF</sequence>
<comment type="caution">
    <text evidence="3">The sequence shown here is derived from an EMBL/GenBank/DDBJ whole genome shotgun (WGS) entry which is preliminary data.</text>
</comment>
<keyword evidence="2 3" id="KW-0808">Transferase</keyword>
<evidence type="ECO:0000313" key="3">
    <source>
        <dbReference type="EMBL" id="PCJ00057.1"/>
    </source>
</evidence>
<comment type="similarity">
    <text evidence="1">Belongs to the 3-oxoacid CoA-transferase subunit A family.</text>
</comment>
<gene>
    <name evidence="3" type="ORF">COB13_10720</name>
</gene>
<dbReference type="NCBIfam" id="TIGR02429">
    <property type="entry name" value="pcaI_scoA_fam"/>
    <property type="match status" value="1"/>
</dbReference>
<dbReference type="SUPFAM" id="SSF100950">
    <property type="entry name" value="NagB/RpiA/CoA transferase-like"/>
    <property type="match status" value="1"/>
</dbReference>
<organism evidence="3">
    <name type="scientific">OCS116 cluster bacterium</name>
    <dbReference type="NCBI Taxonomy" id="2030921"/>
    <lineage>
        <taxon>Bacteria</taxon>
        <taxon>Pseudomonadati</taxon>
        <taxon>Pseudomonadota</taxon>
        <taxon>Alphaproteobacteria</taxon>
        <taxon>OCS116 cluster</taxon>
    </lineage>
</organism>
<dbReference type="InterPro" id="IPR037171">
    <property type="entry name" value="NagB/RpiA_transferase-like"/>
</dbReference>
<dbReference type="GO" id="GO:0008410">
    <property type="term" value="F:CoA-transferase activity"/>
    <property type="evidence" value="ECO:0007669"/>
    <property type="project" value="InterPro"/>
</dbReference>
<dbReference type="InterPro" id="IPR004163">
    <property type="entry name" value="CoA_transf_BS"/>
</dbReference>
<dbReference type="InterPro" id="IPR012792">
    <property type="entry name" value="3-oxoacid_CoA-transf_A"/>
</dbReference>
<reference evidence="3" key="2">
    <citation type="journal article" date="2018" name="ISME J.">
        <title>A dynamic microbial community with high functional redundancy inhabits the cold, oxic subseafloor aquifer.</title>
        <authorList>
            <person name="Tully B.J."/>
            <person name="Wheat C.G."/>
            <person name="Glazer B.T."/>
            <person name="Huber J.A."/>
        </authorList>
    </citation>
    <scope>NUCLEOTIDE SEQUENCE</scope>
    <source>
        <strain evidence="3">NORP83</strain>
    </source>
</reference>